<keyword evidence="1" id="KW-0347">Helicase</keyword>
<dbReference type="GO" id="GO:0004386">
    <property type="term" value="F:helicase activity"/>
    <property type="evidence" value="ECO:0007669"/>
    <property type="project" value="UniProtKB-KW"/>
</dbReference>
<keyword evidence="1" id="KW-0547">Nucleotide-binding</keyword>
<reference evidence="1 2" key="1">
    <citation type="submission" date="2021-06" db="EMBL/GenBank/DDBJ databases">
        <title>Genome sequence of Babesia caballi.</title>
        <authorList>
            <person name="Yamagishi J."/>
            <person name="Kidaka T."/>
            <person name="Ochi A."/>
        </authorList>
    </citation>
    <scope>NUCLEOTIDE SEQUENCE [LARGE SCALE GENOMIC DNA]</scope>
    <source>
        <strain evidence="1">USDA-D6B2</strain>
    </source>
</reference>
<dbReference type="RefSeq" id="XP_067715154.1">
    <property type="nucleotide sequence ID" value="XM_067859053.1"/>
</dbReference>
<dbReference type="AlphaFoldDB" id="A0AAV4LTB3"/>
<keyword evidence="1" id="KW-0067">ATP-binding</keyword>
<accession>A0AAV4LTB3</accession>
<gene>
    <name evidence="1" type="ORF">BcabD6B2_25200</name>
</gene>
<name>A0AAV4LTB3_BABCB</name>
<organism evidence="1 2">
    <name type="scientific">Babesia caballi</name>
    <dbReference type="NCBI Taxonomy" id="5871"/>
    <lineage>
        <taxon>Eukaryota</taxon>
        <taxon>Sar</taxon>
        <taxon>Alveolata</taxon>
        <taxon>Apicomplexa</taxon>
        <taxon>Aconoidasida</taxon>
        <taxon>Piroplasmida</taxon>
        <taxon>Babesiidae</taxon>
        <taxon>Babesia</taxon>
    </lineage>
</organism>
<sequence length="209" mass="23563">MVVHFSNPHAVPRFFVSGLGRRAGGELRLHTIKLGAHRGVNHLVADTHHQTAHQRRVHLVIYNWLRRGAQALLQGGLEGVLVLRTELGRRVGKALYLALRGHVQRLEKLGQLGEVAGATLLEEDLETRQGLLLHLRQTQGFEVVAEEVNLGRRTETGVDHKRRELRRRVHSLVHVAQVAHHLVHIARVLGREVERLRVGAHDAAPIHHR</sequence>
<protein>
    <submittedName>
        <fullName evidence="1">DNA helicase PcrA</fullName>
    </submittedName>
</protein>
<dbReference type="GeneID" id="94194566"/>
<proteinExistence type="predicted"/>
<keyword evidence="2" id="KW-1185">Reference proteome</keyword>
<dbReference type="Proteomes" id="UP001497744">
    <property type="component" value="Unassembled WGS sequence"/>
</dbReference>
<evidence type="ECO:0000313" key="2">
    <source>
        <dbReference type="Proteomes" id="UP001497744"/>
    </source>
</evidence>
<keyword evidence="1" id="KW-0378">Hydrolase</keyword>
<evidence type="ECO:0000313" key="1">
    <source>
        <dbReference type="EMBL" id="GIX63085.1"/>
    </source>
</evidence>
<dbReference type="EMBL" id="BPLF01000002">
    <property type="protein sequence ID" value="GIX63085.1"/>
    <property type="molecule type" value="Genomic_DNA"/>
</dbReference>
<comment type="caution">
    <text evidence="1">The sequence shown here is derived from an EMBL/GenBank/DDBJ whole genome shotgun (WGS) entry which is preliminary data.</text>
</comment>